<proteinExistence type="predicted"/>
<comment type="caution">
    <text evidence="2">The sequence shown here is derived from an EMBL/GenBank/DDBJ whole genome shotgun (WGS) entry which is preliminary data.</text>
</comment>
<keyword evidence="3" id="KW-1185">Reference proteome</keyword>
<keyword evidence="1" id="KW-1133">Transmembrane helix</keyword>
<dbReference type="AlphaFoldDB" id="A0AAD3Y4D4"/>
<sequence length="81" mass="8825">MHSGICSLIWIVRVLLFGYVLIRIGMAGWLGLLNVARFGVLALNSGDAAVWGSFAASWVLEADTDCDQVAVYSGWRYLVSC</sequence>
<protein>
    <submittedName>
        <fullName evidence="2">Uncharacterized protein</fullName>
    </submittedName>
</protein>
<evidence type="ECO:0000313" key="3">
    <source>
        <dbReference type="Proteomes" id="UP001279734"/>
    </source>
</evidence>
<evidence type="ECO:0000256" key="1">
    <source>
        <dbReference type="SAM" id="Phobius"/>
    </source>
</evidence>
<dbReference type="Proteomes" id="UP001279734">
    <property type="component" value="Unassembled WGS sequence"/>
</dbReference>
<accession>A0AAD3Y4D4</accession>
<keyword evidence="1" id="KW-0472">Membrane</keyword>
<dbReference type="EMBL" id="BSYO01000032">
    <property type="protein sequence ID" value="GMH27075.1"/>
    <property type="molecule type" value="Genomic_DNA"/>
</dbReference>
<organism evidence="2 3">
    <name type="scientific">Nepenthes gracilis</name>
    <name type="common">Slender pitcher plant</name>
    <dbReference type="NCBI Taxonomy" id="150966"/>
    <lineage>
        <taxon>Eukaryota</taxon>
        <taxon>Viridiplantae</taxon>
        <taxon>Streptophyta</taxon>
        <taxon>Embryophyta</taxon>
        <taxon>Tracheophyta</taxon>
        <taxon>Spermatophyta</taxon>
        <taxon>Magnoliopsida</taxon>
        <taxon>eudicotyledons</taxon>
        <taxon>Gunneridae</taxon>
        <taxon>Pentapetalae</taxon>
        <taxon>Caryophyllales</taxon>
        <taxon>Nepenthaceae</taxon>
        <taxon>Nepenthes</taxon>
    </lineage>
</organism>
<evidence type="ECO:0000313" key="2">
    <source>
        <dbReference type="EMBL" id="GMH27075.1"/>
    </source>
</evidence>
<feature type="transmembrane region" description="Helical" evidence="1">
    <location>
        <begin position="7"/>
        <end position="32"/>
    </location>
</feature>
<reference evidence="2" key="1">
    <citation type="submission" date="2023-05" db="EMBL/GenBank/DDBJ databases">
        <title>Nepenthes gracilis genome sequencing.</title>
        <authorList>
            <person name="Fukushima K."/>
        </authorList>
    </citation>
    <scope>NUCLEOTIDE SEQUENCE</scope>
    <source>
        <strain evidence="2">SING2019-196</strain>
    </source>
</reference>
<name>A0AAD3Y4D4_NEPGR</name>
<keyword evidence="1" id="KW-0812">Transmembrane</keyword>
<gene>
    <name evidence="2" type="ORF">Nepgr_028918</name>
</gene>